<keyword evidence="2" id="KW-1185">Reference proteome</keyword>
<comment type="caution">
    <text evidence="1">The sequence shown here is derived from an EMBL/GenBank/DDBJ whole genome shotgun (WGS) entry which is preliminary data.</text>
</comment>
<dbReference type="Proteomes" id="UP000005167">
    <property type="component" value="Unassembled WGS sequence"/>
</dbReference>
<proteinExistence type="predicted"/>
<evidence type="ECO:0000313" key="1">
    <source>
        <dbReference type="EMBL" id="EGW53573.1"/>
    </source>
</evidence>
<gene>
    <name evidence="1" type="ORF">TevJSym_ay00090</name>
</gene>
<protein>
    <submittedName>
        <fullName evidence="1">Uncharacterized protein</fullName>
    </submittedName>
</protein>
<evidence type="ECO:0000313" key="2">
    <source>
        <dbReference type="Proteomes" id="UP000005167"/>
    </source>
</evidence>
<dbReference type="AlphaFoldDB" id="G2FHY1"/>
<name>G2FHY1_9GAMM</name>
<dbReference type="EMBL" id="AFZB01000025">
    <property type="protein sequence ID" value="EGW53573.1"/>
    <property type="molecule type" value="Genomic_DNA"/>
</dbReference>
<reference evidence="1 2" key="1">
    <citation type="journal article" date="2011" name="ISME J.">
        <title>The endosymbionts of the deep-sea tubeworms Riftia pachyptila and Tevnia jerichonana share an identical physiology as revealed by proteogenomic analyses.</title>
        <authorList>
            <person name="Gardebrecht A."/>
            <person name="Markert S."/>
            <person name="Felbeck H."/>
            <person name="Thuermer A."/>
            <person name="Albrecht D."/>
            <person name="Wollherr A."/>
            <person name="Kabisch J."/>
            <person name="Lehmann R."/>
            <person name="Daniel R."/>
            <person name="Liesegang H."/>
            <person name="Hecker M."/>
            <person name="Sievert S.M."/>
            <person name="Schweder T."/>
        </authorList>
    </citation>
    <scope>NUCLEOTIDE SEQUENCE [LARGE SCALE GENOMIC DNA]</scope>
</reference>
<organism evidence="1 2">
    <name type="scientific">endosymbiont of Tevnia jerichonana</name>
    <name type="common">vent Tica</name>
    <dbReference type="NCBI Taxonomy" id="1049564"/>
    <lineage>
        <taxon>Bacteria</taxon>
        <taxon>Pseudomonadati</taxon>
        <taxon>Pseudomonadota</taxon>
        <taxon>Gammaproteobacteria</taxon>
        <taxon>sulfur-oxidizing symbionts</taxon>
    </lineage>
</organism>
<dbReference type="PATRIC" id="fig|1049564.3.peg.2514"/>
<accession>G2FHY1</accession>
<sequence length="38" mass="4174">MQMIKDGFQLTSLASDDRFLMQAAKDTVNAVRSGIEQG</sequence>